<comment type="similarity">
    <text evidence="1">Belongs to the short-chain dehydrogenases/reductases (SDR) family.</text>
</comment>
<dbReference type="Proteomes" id="UP000562395">
    <property type="component" value="Unassembled WGS sequence"/>
</dbReference>
<dbReference type="CDD" id="cd05233">
    <property type="entry name" value="SDR_c"/>
    <property type="match status" value="1"/>
</dbReference>
<evidence type="ECO:0000313" key="4">
    <source>
        <dbReference type="Proteomes" id="UP000562395"/>
    </source>
</evidence>
<dbReference type="InterPro" id="IPR002347">
    <property type="entry name" value="SDR_fam"/>
</dbReference>
<accession>A0A7W5ZZH8</accession>
<reference evidence="3 4" key="1">
    <citation type="submission" date="2020-08" db="EMBL/GenBank/DDBJ databases">
        <title>Genomic Encyclopedia of Type Strains, Phase IV (KMG-IV): sequencing the most valuable type-strain genomes for metagenomic binning, comparative biology and taxonomic classification.</title>
        <authorList>
            <person name="Goeker M."/>
        </authorList>
    </citation>
    <scope>NUCLEOTIDE SEQUENCE [LARGE SCALE GENOMIC DNA]</scope>
    <source>
        <strain evidence="3 4">DSM 14552</strain>
    </source>
</reference>
<dbReference type="AlphaFoldDB" id="A0A7W5ZZH8"/>
<dbReference type="SUPFAM" id="SSF51735">
    <property type="entry name" value="NAD(P)-binding Rossmann-fold domains"/>
    <property type="match status" value="1"/>
</dbReference>
<dbReference type="Gene3D" id="3.40.50.720">
    <property type="entry name" value="NAD(P)-binding Rossmann-like Domain"/>
    <property type="match status" value="1"/>
</dbReference>
<dbReference type="PROSITE" id="PS00061">
    <property type="entry name" value="ADH_SHORT"/>
    <property type="match status" value="1"/>
</dbReference>
<dbReference type="InterPro" id="IPR036291">
    <property type="entry name" value="NAD(P)-bd_dom_sf"/>
</dbReference>
<evidence type="ECO:0000256" key="1">
    <source>
        <dbReference type="ARBA" id="ARBA00006484"/>
    </source>
</evidence>
<proteinExistence type="inferred from homology"/>
<sequence>MDYRNRIHGTGTRGVTHSRDSEFSGRVAFVTAAAAGIGREIASGWAKRGGNVFATDIDADGLSKLVEEVGADRIIAHVLNVRDRFAVAETVSAAAAAWGGIDALFNVAGTNLPQNVEEIEDEDWHRILETNLSSVYRCCKQAIPHLRARGGGAIVNIASIAGIMAENRCSAYSASKGGVVLLTRNMAMDFARDNIRVNAVCPGSTRTPRTEGYWQSSPTGDSELAASAPMRRSAHAKEVAAPALFLASDEASYVTGSVLVVDGGLTTGFHVPAFEKM</sequence>
<dbReference type="RefSeq" id="WP_183614826.1">
    <property type="nucleotide sequence ID" value="NZ_JACICY010000012.1"/>
</dbReference>
<name>A0A7W5ZZH8_9SPHN</name>
<dbReference type="FunFam" id="3.40.50.720:FF:000084">
    <property type="entry name" value="Short-chain dehydrogenase reductase"/>
    <property type="match status" value="1"/>
</dbReference>
<comment type="caution">
    <text evidence="3">The sequence shown here is derived from an EMBL/GenBank/DDBJ whole genome shotgun (WGS) entry which is preliminary data.</text>
</comment>
<protein>
    <submittedName>
        <fullName evidence="3">NAD(P)-dependent dehydrogenase (Short-subunit alcohol dehydrogenase family)</fullName>
    </submittedName>
</protein>
<dbReference type="NCBIfam" id="NF005559">
    <property type="entry name" value="PRK07231.1"/>
    <property type="match status" value="1"/>
</dbReference>
<evidence type="ECO:0000313" key="3">
    <source>
        <dbReference type="EMBL" id="MBB3862331.1"/>
    </source>
</evidence>
<dbReference type="EMBL" id="JACICY010000012">
    <property type="protein sequence ID" value="MBB3862331.1"/>
    <property type="molecule type" value="Genomic_DNA"/>
</dbReference>
<dbReference type="PRINTS" id="PR00080">
    <property type="entry name" value="SDRFAMILY"/>
</dbReference>
<gene>
    <name evidence="3" type="ORF">GGQ88_003631</name>
</gene>
<dbReference type="PRINTS" id="PR00081">
    <property type="entry name" value="GDHRDH"/>
</dbReference>
<dbReference type="Pfam" id="PF13561">
    <property type="entry name" value="adh_short_C2"/>
    <property type="match status" value="1"/>
</dbReference>
<dbReference type="PANTHER" id="PTHR24321:SF8">
    <property type="entry name" value="ESTRADIOL 17-BETA-DEHYDROGENASE 8-RELATED"/>
    <property type="match status" value="1"/>
</dbReference>
<evidence type="ECO:0000256" key="2">
    <source>
        <dbReference type="ARBA" id="ARBA00023002"/>
    </source>
</evidence>
<dbReference type="PANTHER" id="PTHR24321">
    <property type="entry name" value="DEHYDROGENASES, SHORT CHAIN"/>
    <property type="match status" value="1"/>
</dbReference>
<dbReference type="GO" id="GO:0016491">
    <property type="term" value="F:oxidoreductase activity"/>
    <property type="evidence" value="ECO:0007669"/>
    <property type="project" value="UniProtKB-KW"/>
</dbReference>
<keyword evidence="2" id="KW-0560">Oxidoreductase</keyword>
<keyword evidence="4" id="KW-1185">Reference proteome</keyword>
<organism evidence="3 4">
    <name type="scientific">Novosphingobium hassiacum</name>
    <dbReference type="NCBI Taxonomy" id="173676"/>
    <lineage>
        <taxon>Bacteria</taxon>
        <taxon>Pseudomonadati</taxon>
        <taxon>Pseudomonadota</taxon>
        <taxon>Alphaproteobacteria</taxon>
        <taxon>Sphingomonadales</taxon>
        <taxon>Sphingomonadaceae</taxon>
        <taxon>Novosphingobium</taxon>
    </lineage>
</organism>
<dbReference type="InterPro" id="IPR020904">
    <property type="entry name" value="Sc_DH/Rdtase_CS"/>
</dbReference>